<dbReference type="PANTHER" id="PTHR43355">
    <property type="entry name" value="FLAVIN REDUCTASE (NADPH)"/>
    <property type="match status" value="1"/>
</dbReference>
<proteinExistence type="predicted"/>
<dbReference type="PANTHER" id="PTHR43355:SF2">
    <property type="entry name" value="FLAVIN REDUCTASE (NADPH)"/>
    <property type="match status" value="1"/>
</dbReference>
<evidence type="ECO:0000313" key="3">
    <source>
        <dbReference type="Proteomes" id="UP000437736"/>
    </source>
</evidence>
<evidence type="ECO:0000259" key="1">
    <source>
        <dbReference type="Pfam" id="PF13460"/>
    </source>
</evidence>
<reference evidence="2 3" key="1">
    <citation type="submission" date="2019-11" db="EMBL/GenBank/DDBJ databases">
        <title>Acidiferrimicrobium australis gen. nov., sp. nov., an acidophilic and obligately heterotrophic, member of the Actinobacteria that catalyses dissimilatory oxido- reduction of iron isolated from metal-rich acidic water in Chile.</title>
        <authorList>
            <person name="Gonzalez D."/>
            <person name="Huber K."/>
            <person name="Hedrich S."/>
            <person name="Rojas-Villalobos C."/>
            <person name="Quatrini R."/>
            <person name="Dinamarca M.A."/>
            <person name="Schwarz A."/>
            <person name="Canales C."/>
            <person name="Nancucheo I."/>
        </authorList>
    </citation>
    <scope>NUCLEOTIDE SEQUENCE [LARGE SCALE GENOMIC DNA]</scope>
    <source>
        <strain evidence="2 3">USS-CCA1</strain>
    </source>
</reference>
<organism evidence="2 3">
    <name type="scientific">Acidiferrimicrobium australe</name>
    <dbReference type="NCBI Taxonomy" id="2664430"/>
    <lineage>
        <taxon>Bacteria</taxon>
        <taxon>Bacillati</taxon>
        <taxon>Actinomycetota</taxon>
        <taxon>Acidimicrobiia</taxon>
        <taxon>Acidimicrobiales</taxon>
        <taxon>Acidimicrobiaceae</taxon>
        <taxon>Acidiferrimicrobium</taxon>
    </lineage>
</organism>
<dbReference type="InterPro" id="IPR036291">
    <property type="entry name" value="NAD(P)-bd_dom_sf"/>
</dbReference>
<name>A0ABW9QR76_9ACTN</name>
<dbReference type="SUPFAM" id="SSF51735">
    <property type="entry name" value="NAD(P)-binding Rossmann-fold domains"/>
    <property type="match status" value="1"/>
</dbReference>
<accession>A0ABW9QR76</accession>
<dbReference type="Gene3D" id="3.40.50.720">
    <property type="entry name" value="NAD(P)-binding Rossmann-like Domain"/>
    <property type="match status" value="1"/>
</dbReference>
<sequence>MNIALIGATGQVGSRVLAELLLRNHTVTAIVRRPEEVPVRPGITARRGDAANEKDLSSLLAGHDAIVSSLRFSQVDPHKLLGAVRASGVSRYVVVGGAGSLEVSPGVKLIDTERIPQQVRPEAAAGVVFLDLLREEAELDWTFVSPSVTFAPGERTGSFRIGDDALLTGPEGSRISFEDFALALVDELETTAHPRRRFTVGY</sequence>
<dbReference type="InterPro" id="IPR016040">
    <property type="entry name" value="NAD(P)-bd_dom"/>
</dbReference>
<dbReference type="Pfam" id="PF13460">
    <property type="entry name" value="NAD_binding_10"/>
    <property type="match status" value="1"/>
</dbReference>
<dbReference type="Proteomes" id="UP000437736">
    <property type="component" value="Unassembled WGS sequence"/>
</dbReference>
<protein>
    <submittedName>
        <fullName evidence="2">NAD(P)H-binding protein</fullName>
    </submittedName>
</protein>
<dbReference type="EMBL" id="WJHE01000274">
    <property type="protein sequence ID" value="MST32335.1"/>
    <property type="molecule type" value="Genomic_DNA"/>
</dbReference>
<feature type="domain" description="NAD(P)-binding" evidence="1">
    <location>
        <begin position="7"/>
        <end position="186"/>
    </location>
</feature>
<keyword evidence="3" id="KW-1185">Reference proteome</keyword>
<dbReference type="InterPro" id="IPR051606">
    <property type="entry name" value="Polyketide_Oxido-like"/>
</dbReference>
<gene>
    <name evidence="2" type="ORF">GHK86_06310</name>
</gene>
<evidence type="ECO:0000313" key="2">
    <source>
        <dbReference type="EMBL" id="MST32335.1"/>
    </source>
</evidence>
<comment type="caution">
    <text evidence="2">The sequence shown here is derived from an EMBL/GenBank/DDBJ whole genome shotgun (WGS) entry which is preliminary data.</text>
</comment>